<name>A0A7G9R0R1_9MICO</name>
<evidence type="ECO:0000313" key="3">
    <source>
        <dbReference type="Proteomes" id="UP000515976"/>
    </source>
</evidence>
<evidence type="ECO:0000259" key="1">
    <source>
        <dbReference type="Pfam" id="PF03781"/>
    </source>
</evidence>
<protein>
    <submittedName>
        <fullName evidence="2">Formylglycine-generating enzyme family protein</fullName>
    </submittedName>
</protein>
<keyword evidence="3" id="KW-1185">Reference proteome</keyword>
<gene>
    <name evidence="2" type="ORF">H9L10_13295</name>
</gene>
<dbReference type="KEGG" id="pei:H9L10_13295"/>
<accession>A0A7G9R0R1</accession>
<sequence length="338" mass="35789">MGETSTGGGRSELVAVPGGTFHYGSSAFYPEEGPVRRVEVEPFRMERHPVTNAQFAAFVAATGYVTVAECELDPADFPGADPALLVPGGLVFTPTPGPVDLGDWSQWWRWQPGASWRTPAGPGSGLTGRERHPVVLVAYEDALAYAAWAGRDLPTEVEAEYAARGGTDGTTYAWGEELHPGGRLMANTWQGRFPYLNTTALGWAGTSPVGSFPPNGYGLVDCIGNVWEWTRTLFGVGADRESADALARGETAVVPEGPAAAHSCCAPARAGVVAAPADDAQRLAAASVAPGERHPRRVLKGGSHLCAPEYCLRYRPAARSPQSEDSATTHIGFRCVVR</sequence>
<dbReference type="InterPro" id="IPR042095">
    <property type="entry name" value="SUMF_sf"/>
</dbReference>
<dbReference type="PANTHER" id="PTHR23150">
    <property type="entry name" value="SULFATASE MODIFYING FACTOR 1, 2"/>
    <property type="match status" value="1"/>
</dbReference>
<dbReference type="EMBL" id="CP060712">
    <property type="protein sequence ID" value="QNN49186.1"/>
    <property type="molecule type" value="Genomic_DNA"/>
</dbReference>
<dbReference type="InterPro" id="IPR016187">
    <property type="entry name" value="CTDL_fold"/>
</dbReference>
<feature type="domain" description="Sulfatase-modifying factor enzyme-like" evidence="1">
    <location>
        <begin position="12"/>
        <end position="336"/>
    </location>
</feature>
<proteinExistence type="predicted"/>
<dbReference type="InterPro" id="IPR005532">
    <property type="entry name" value="SUMF_dom"/>
</dbReference>
<organism evidence="2 3">
    <name type="scientific">Phycicoccus endophyticus</name>
    <dbReference type="NCBI Taxonomy" id="1690220"/>
    <lineage>
        <taxon>Bacteria</taxon>
        <taxon>Bacillati</taxon>
        <taxon>Actinomycetota</taxon>
        <taxon>Actinomycetes</taxon>
        <taxon>Micrococcales</taxon>
        <taxon>Intrasporangiaceae</taxon>
        <taxon>Phycicoccus</taxon>
    </lineage>
</organism>
<evidence type="ECO:0000313" key="2">
    <source>
        <dbReference type="EMBL" id="QNN49186.1"/>
    </source>
</evidence>
<dbReference type="AlphaFoldDB" id="A0A7G9R0R1"/>
<dbReference type="InterPro" id="IPR051043">
    <property type="entry name" value="Sulfatase_Mod_Factor_Kinase"/>
</dbReference>
<reference evidence="2 3" key="1">
    <citation type="submission" date="2020-08" db="EMBL/GenBank/DDBJ databases">
        <title>Genome sequence of Phycicoccus endophyticus JCM 31784T.</title>
        <authorList>
            <person name="Hyun D.-W."/>
            <person name="Bae J.-W."/>
        </authorList>
    </citation>
    <scope>NUCLEOTIDE SEQUENCE [LARGE SCALE GENOMIC DNA]</scope>
    <source>
        <strain evidence="2 3">JCM 31784</strain>
    </source>
</reference>
<dbReference type="Pfam" id="PF03781">
    <property type="entry name" value="FGE-sulfatase"/>
    <property type="match status" value="1"/>
</dbReference>
<dbReference type="PANTHER" id="PTHR23150:SF19">
    <property type="entry name" value="FORMYLGLYCINE-GENERATING ENZYME"/>
    <property type="match status" value="1"/>
</dbReference>
<dbReference type="RefSeq" id="WP_166101206.1">
    <property type="nucleotide sequence ID" value="NZ_BMMY01000006.1"/>
</dbReference>
<dbReference type="SUPFAM" id="SSF56436">
    <property type="entry name" value="C-type lectin-like"/>
    <property type="match status" value="1"/>
</dbReference>
<dbReference type="GO" id="GO:0120147">
    <property type="term" value="F:formylglycine-generating oxidase activity"/>
    <property type="evidence" value="ECO:0007669"/>
    <property type="project" value="TreeGrafter"/>
</dbReference>
<dbReference type="Gene3D" id="3.90.1580.10">
    <property type="entry name" value="paralog of FGE (formylglycine-generating enzyme)"/>
    <property type="match status" value="1"/>
</dbReference>
<dbReference type="Proteomes" id="UP000515976">
    <property type="component" value="Chromosome"/>
</dbReference>